<feature type="active site" description="Cysteine sulfenic acid (-SOH) intermediate; for peroxidase activity" evidence="13">
    <location>
        <position position="46"/>
    </location>
</feature>
<dbReference type="PANTHER" id="PTHR42801:SF4">
    <property type="entry name" value="AHPC_TSA FAMILY PROTEIN"/>
    <property type="match status" value="1"/>
</dbReference>
<dbReference type="PROSITE" id="PS51352">
    <property type="entry name" value="THIOREDOXIN_2"/>
    <property type="match status" value="1"/>
</dbReference>
<dbReference type="Pfam" id="PF00578">
    <property type="entry name" value="AhpC-TSA"/>
    <property type="match status" value="1"/>
</dbReference>
<evidence type="ECO:0000256" key="9">
    <source>
        <dbReference type="ARBA" id="ARBA00032824"/>
    </source>
</evidence>
<dbReference type="InterPro" id="IPR036249">
    <property type="entry name" value="Thioredoxin-like_sf"/>
</dbReference>
<dbReference type="EC" id="1.11.1.24" evidence="3"/>
<dbReference type="Gene3D" id="3.40.30.10">
    <property type="entry name" value="Glutaredoxin"/>
    <property type="match status" value="1"/>
</dbReference>
<evidence type="ECO:0000256" key="8">
    <source>
        <dbReference type="ARBA" id="ARBA00023284"/>
    </source>
</evidence>
<dbReference type="InterPro" id="IPR024706">
    <property type="entry name" value="Peroxiredoxin_AhpC-typ"/>
</dbReference>
<comment type="function">
    <text evidence="1">Thiol-specific peroxidase that catalyzes the reduction of hydrogen peroxide and organic hydroperoxides to water and alcohols, respectively. Plays a role in cell protection against oxidative stress by detoxifying peroxides and as sensor of hydrogen peroxide-mediated signaling events.</text>
</comment>
<evidence type="ECO:0000313" key="15">
    <source>
        <dbReference type="EMBL" id="KRG17479.1"/>
    </source>
</evidence>
<keyword evidence="6 15" id="KW-0560">Oxidoreductase</keyword>
<evidence type="ECO:0000313" key="17">
    <source>
        <dbReference type="Proteomes" id="UP000051494"/>
    </source>
</evidence>
<dbReference type="EMBL" id="LKHV02000002">
    <property type="protein sequence ID" value="MCS5709761.1"/>
    <property type="molecule type" value="Genomic_DNA"/>
</dbReference>
<gene>
    <name evidence="15" type="primary">bcp_2</name>
    <name evidence="16" type="ORF">CC99x_012715</name>
    <name evidence="15" type="ORF">CC99x_02340</name>
</gene>
<proteinExistence type="inferred from homology"/>
<evidence type="ECO:0000259" key="14">
    <source>
        <dbReference type="PROSITE" id="PS51352"/>
    </source>
</evidence>
<dbReference type="GO" id="GO:0034599">
    <property type="term" value="P:cellular response to oxidative stress"/>
    <property type="evidence" value="ECO:0007669"/>
    <property type="project" value="TreeGrafter"/>
</dbReference>
<dbReference type="PANTHER" id="PTHR42801">
    <property type="entry name" value="THIOREDOXIN-DEPENDENT PEROXIDE REDUCTASE"/>
    <property type="match status" value="1"/>
</dbReference>
<dbReference type="InterPro" id="IPR000866">
    <property type="entry name" value="AhpC/TSA"/>
</dbReference>
<reference evidence="15" key="1">
    <citation type="submission" date="2015-09" db="EMBL/GenBank/DDBJ databases">
        <title>Draft Genome Sequences of Two Novel Amoeba-resistant Intranuclear Bacteria, Candidatus Berkiella cookevillensis and Candidatus Berkiella aquae.</title>
        <authorList>
            <person name="Mehari Y.T."/>
            <person name="Arivett B.A."/>
            <person name="Farone A.L."/>
            <person name="Gunderson J.H."/>
            <person name="Farone M.B."/>
        </authorList>
    </citation>
    <scope>NUCLEOTIDE SEQUENCE [LARGE SCALE GENOMIC DNA]</scope>
    <source>
        <strain evidence="15">CC99</strain>
    </source>
</reference>
<dbReference type="CDD" id="cd03017">
    <property type="entry name" value="PRX_BCP"/>
    <property type="match status" value="1"/>
</dbReference>
<dbReference type="RefSeq" id="WP_057625434.1">
    <property type="nucleotide sequence ID" value="NZ_LKHV02000002.1"/>
</dbReference>
<dbReference type="SUPFAM" id="SSF52833">
    <property type="entry name" value="Thioredoxin-like"/>
    <property type="match status" value="1"/>
</dbReference>
<comment type="caution">
    <text evidence="15">The sequence shown here is derived from an EMBL/GenBank/DDBJ whole genome shotgun (WGS) entry which is preliminary data.</text>
</comment>
<keyword evidence="5" id="KW-0049">Antioxidant</keyword>
<dbReference type="InterPro" id="IPR050924">
    <property type="entry name" value="Peroxiredoxin_BCP/PrxQ"/>
</dbReference>
<dbReference type="GO" id="GO:0008379">
    <property type="term" value="F:thioredoxin peroxidase activity"/>
    <property type="evidence" value="ECO:0007669"/>
    <property type="project" value="TreeGrafter"/>
</dbReference>
<evidence type="ECO:0000256" key="12">
    <source>
        <dbReference type="ARBA" id="ARBA00049091"/>
    </source>
</evidence>
<evidence type="ECO:0000256" key="3">
    <source>
        <dbReference type="ARBA" id="ARBA00013017"/>
    </source>
</evidence>
<reference evidence="16" key="2">
    <citation type="journal article" date="2016" name="Genome Announc.">
        <title>Draft Genome Sequences of Two Novel Amoeba-Resistant Intranuclear Bacteria, 'Candidatus Berkiella cookevillensis' and 'Candidatus Berkiella aquae'.</title>
        <authorList>
            <person name="Mehari Y.T."/>
            <person name="Arivett B.A."/>
            <person name="Farone A.L."/>
            <person name="Gunderson J.H."/>
            <person name="Farone M.B."/>
        </authorList>
    </citation>
    <scope>NUCLEOTIDE SEQUENCE</scope>
    <source>
        <strain evidence="16">CC99</strain>
    </source>
</reference>
<dbReference type="Proteomes" id="UP000051494">
    <property type="component" value="Unassembled WGS sequence"/>
</dbReference>
<evidence type="ECO:0000256" key="10">
    <source>
        <dbReference type="ARBA" id="ARBA00038489"/>
    </source>
</evidence>
<evidence type="ECO:0000256" key="4">
    <source>
        <dbReference type="ARBA" id="ARBA00022559"/>
    </source>
</evidence>
<evidence type="ECO:0000256" key="11">
    <source>
        <dbReference type="ARBA" id="ARBA00042639"/>
    </source>
</evidence>
<evidence type="ECO:0000313" key="16">
    <source>
        <dbReference type="EMBL" id="MCS5709761.1"/>
    </source>
</evidence>
<evidence type="ECO:0000256" key="1">
    <source>
        <dbReference type="ARBA" id="ARBA00003330"/>
    </source>
</evidence>
<name>A0A0Q9YLC7_9GAMM</name>
<keyword evidence="17" id="KW-1185">Reference proteome</keyword>
<reference evidence="16" key="3">
    <citation type="submission" date="2021-06" db="EMBL/GenBank/DDBJ databases">
        <title>Genomic Description and Analysis of Intracellular Bacteria, Candidatus Berkiella cookevillensis and Candidatus Berkiella aquae.</title>
        <authorList>
            <person name="Kidane D.T."/>
            <person name="Mehari Y.T."/>
            <person name="Rice F.C."/>
            <person name="Arivett B.A."/>
            <person name="Farone A.L."/>
            <person name="Berk S.G."/>
            <person name="Farone M.B."/>
        </authorList>
    </citation>
    <scope>NUCLEOTIDE SEQUENCE</scope>
    <source>
        <strain evidence="16">CC99</strain>
    </source>
</reference>
<dbReference type="AlphaFoldDB" id="A0A0Q9YLC7"/>
<dbReference type="PATRIC" id="fig|1590042.3.peg.2398"/>
<dbReference type="GO" id="GO:0045454">
    <property type="term" value="P:cell redox homeostasis"/>
    <property type="evidence" value="ECO:0007669"/>
    <property type="project" value="TreeGrafter"/>
</dbReference>
<evidence type="ECO:0000256" key="5">
    <source>
        <dbReference type="ARBA" id="ARBA00022862"/>
    </source>
</evidence>
<keyword evidence="7" id="KW-1015">Disulfide bond</keyword>
<keyword evidence="8" id="KW-0676">Redox-active center</keyword>
<dbReference type="EMBL" id="LKHV01000016">
    <property type="protein sequence ID" value="KRG17479.1"/>
    <property type="molecule type" value="Genomic_DNA"/>
</dbReference>
<dbReference type="FunFam" id="3.40.30.10:FF:000007">
    <property type="entry name" value="Thioredoxin-dependent thiol peroxidase"/>
    <property type="match status" value="1"/>
</dbReference>
<comment type="similarity">
    <text evidence="10">Belongs to the peroxiredoxin family. BCP/PrxQ subfamily.</text>
</comment>
<sequence>MKKIEENKTCPNFSFISTDKEISQLKDFKNQIVVLYFYPRDNTPGCSCEAEDFKKSYKKFLSYNAQVIGVSRDGLSSHERFIEKFKLPFPLISDSNEEICHLFDVIKEKNMYGKKVMGIERSTFLIDASGKVRRIWRKVKVDGHVTEVLQAVKDLQQK</sequence>
<dbReference type="InterPro" id="IPR013766">
    <property type="entry name" value="Thioredoxin_domain"/>
</dbReference>
<comment type="subunit">
    <text evidence="2">Monomer.</text>
</comment>
<dbReference type="STRING" id="437022.CC99x_02340"/>
<dbReference type="GO" id="GO:0005737">
    <property type="term" value="C:cytoplasm"/>
    <property type="evidence" value="ECO:0007669"/>
    <property type="project" value="TreeGrafter"/>
</dbReference>
<protein>
    <recommendedName>
        <fullName evidence="3">thioredoxin-dependent peroxiredoxin</fullName>
        <ecNumber evidence="3">1.11.1.24</ecNumber>
    </recommendedName>
    <alternativeName>
        <fullName evidence="9">Thioredoxin peroxidase</fullName>
    </alternativeName>
    <alternativeName>
        <fullName evidence="11">Thioredoxin-dependent peroxiredoxin Bcp</fullName>
    </alternativeName>
</protein>
<evidence type="ECO:0000256" key="7">
    <source>
        <dbReference type="ARBA" id="ARBA00023157"/>
    </source>
</evidence>
<comment type="catalytic activity">
    <reaction evidence="12">
        <text>a hydroperoxide + [thioredoxin]-dithiol = an alcohol + [thioredoxin]-disulfide + H2O</text>
        <dbReference type="Rhea" id="RHEA:62620"/>
        <dbReference type="Rhea" id="RHEA-COMP:10698"/>
        <dbReference type="Rhea" id="RHEA-COMP:10700"/>
        <dbReference type="ChEBI" id="CHEBI:15377"/>
        <dbReference type="ChEBI" id="CHEBI:29950"/>
        <dbReference type="ChEBI" id="CHEBI:30879"/>
        <dbReference type="ChEBI" id="CHEBI:35924"/>
        <dbReference type="ChEBI" id="CHEBI:50058"/>
        <dbReference type="EC" id="1.11.1.24"/>
    </reaction>
</comment>
<dbReference type="PIRSF" id="PIRSF000239">
    <property type="entry name" value="AHPC"/>
    <property type="match status" value="1"/>
</dbReference>
<keyword evidence="4 15" id="KW-0575">Peroxidase</keyword>
<organism evidence="15">
    <name type="scientific">Candidatus Berkiella cookevillensis</name>
    <dbReference type="NCBI Taxonomy" id="437022"/>
    <lineage>
        <taxon>Bacteria</taxon>
        <taxon>Pseudomonadati</taxon>
        <taxon>Pseudomonadota</taxon>
        <taxon>Gammaproteobacteria</taxon>
        <taxon>Candidatus Berkiellales</taxon>
        <taxon>Candidatus Berkiellaceae</taxon>
        <taxon>Candidatus Berkiella</taxon>
    </lineage>
</organism>
<evidence type="ECO:0000256" key="2">
    <source>
        <dbReference type="ARBA" id="ARBA00011245"/>
    </source>
</evidence>
<evidence type="ECO:0000256" key="6">
    <source>
        <dbReference type="ARBA" id="ARBA00023002"/>
    </source>
</evidence>
<accession>A0A0Q9YLC7</accession>
<evidence type="ECO:0000256" key="13">
    <source>
        <dbReference type="PIRSR" id="PIRSR000239-1"/>
    </source>
</evidence>
<feature type="domain" description="Thioredoxin" evidence="14">
    <location>
        <begin position="4"/>
        <end position="157"/>
    </location>
</feature>
<dbReference type="OrthoDB" id="9812811at2"/>